<dbReference type="InterPro" id="IPR014729">
    <property type="entry name" value="Rossmann-like_a/b/a_fold"/>
</dbReference>
<feature type="active site" description="Cysteine persulfide intermediate" evidence="9">
    <location>
        <position position="252"/>
    </location>
</feature>
<evidence type="ECO:0000259" key="11">
    <source>
        <dbReference type="Pfam" id="PF20259"/>
    </source>
</evidence>
<dbReference type="GO" id="GO:0000049">
    <property type="term" value="F:tRNA binding"/>
    <property type="evidence" value="ECO:0007669"/>
    <property type="project" value="UniProtKB-KW"/>
</dbReference>
<evidence type="ECO:0000256" key="9">
    <source>
        <dbReference type="HAMAP-Rule" id="MF_00144"/>
    </source>
</evidence>
<proteinExistence type="inferred from homology"/>
<evidence type="ECO:0000313" key="12">
    <source>
        <dbReference type="EMBL" id="OGN40849.1"/>
    </source>
</evidence>
<feature type="region of interest" description="Interaction with tRNA" evidence="9">
    <location>
        <begin position="202"/>
        <end position="204"/>
    </location>
</feature>
<dbReference type="PANTHER" id="PTHR11933:SF5">
    <property type="entry name" value="MITOCHONDRIAL TRNA-SPECIFIC 2-THIOURIDYLASE 1"/>
    <property type="match status" value="1"/>
</dbReference>
<comment type="caution">
    <text evidence="12">The sequence shown here is derived from an EMBL/GenBank/DDBJ whole genome shotgun (WGS) entry which is preliminary data.</text>
</comment>
<feature type="active site" description="Nucleophile" evidence="9">
    <location>
        <position position="133"/>
    </location>
</feature>
<dbReference type="InterPro" id="IPR046884">
    <property type="entry name" value="MnmA-like_central"/>
</dbReference>
<dbReference type="FunFam" id="2.30.30.280:FF:000001">
    <property type="entry name" value="tRNA-specific 2-thiouridylase MnmA"/>
    <property type="match status" value="1"/>
</dbReference>
<evidence type="ECO:0000256" key="3">
    <source>
        <dbReference type="ARBA" id="ARBA00022694"/>
    </source>
</evidence>
<dbReference type="EMBL" id="MGLG01000042">
    <property type="protein sequence ID" value="OGN40849.1"/>
    <property type="molecule type" value="Genomic_DNA"/>
</dbReference>
<dbReference type="HAMAP" id="MF_00144">
    <property type="entry name" value="tRNA_thiouridyl_MnmA"/>
    <property type="match status" value="1"/>
</dbReference>
<dbReference type="Pfam" id="PF03054">
    <property type="entry name" value="tRNA_Me_trans"/>
    <property type="match status" value="1"/>
</dbReference>
<evidence type="ECO:0000256" key="6">
    <source>
        <dbReference type="ARBA" id="ARBA00022884"/>
    </source>
</evidence>
<dbReference type="CDD" id="cd01998">
    <property type="entry name" value="MnmA_TRMU-like"/>
    <property type="match status" value="1"/>
</dbReference>
<protein>
    <recommendedName>
        <fullName evidence="9">tRNA-specific 2-thiouridylase MnmA</fullName>
        <ecNumber evidence="9">2.8.1.13</ecNumber>
    </recommendedName>
</protein>
<dbReference type="AlphaFoldDB" id="A0A1F8HUM6"/>
<dbReference type="Gene3D" id="2.30.30.280">
    <property type="entry name" value="Adenine nucleotide alpha hydrolases-like domains"/>
    <property type="match status" value="1"/>
</dbReference>
<reference evidence="12 13" key="1">
    <citation type="journal article" date="2016" name="Nat. Commun.">
        <title>Thousands of microbial genomes shed light on interconnected biogeochemical processes in an aquifer system.</title>
        <authorList>
            <person name="Anantharaman K."/>
            <person name="Brown C.T."/>
            <person name="Hug L.A."/>
            <person name="Sharon I."/>
            <person name="Castelle C.J."/>
            <person name="Probst A.J."/>
            <person name="Thomas B.C."/>
            <person name="Singh A."/>
            <person name="Wilkins M.J."/>
            <person name="Karaoz U."/>
            <person name="Brodie E.L."/>
            <person name="Williams K.H."/>
            <person name="Hubbard S.S."/>
            <person name="Banfield J.F."/>
        </authorList>
    </citation>
    <scope>NUCLEOTIDE SEQUENCE [LARGE SCALE GENOMIC DNA]</scope>
</reference>
<evidence type="ECO:0000256" key="7">
    <source>
        <dbReference type="ARBA" id="ARBA00023157"/>
    </source>
</evidence>
<evidence type="ECO:0000256" key="4">
    <source>
        <dbReference type="ARBA" id="ARBA00022741"/>
    </source>
</evidence>
<evidence type="ECO:0000313" key="13">
    <source>
        <dbReference type="Proteomes" id="UP000178043"/>
    </source>
</evidence>
<organism evidence="12 13">
    <name type="scientific">Candidatus Yanofskybacteria bacterium RIFOXYD1_FULL_42_10</name>
    <dbReference type="NCBI Taxonomy" id="1802718"/>
    <lineage>
        <taxon>Bacteria</taxon>
        <taxon>Candidatus Yanofskyibacteriota</taxon>
    </lineage>
</organism>
<sequence length="402" mass="45468">MLRVQKTIYVAMSGGVDSSVAAALLKNLPVLPTGQAGGRQDGKFNVIGVFMKPWQPSIHESQNTNQKFKNVAGNMLHDTCLWKQDREDALRAATVLNVPLLTWDFSKEYKKCVTDYMLREYKAGRTPNPDVMCNKEIKFGLFFKKAMKEGADYIATGHYARIAQVQKLKVHKDSNIIKNKDPKELDKLDELYKLFTARDSAKDQTYFLWTLTQKHLAKTLFPIGDYLKPEVRKMAKKFGLPNHDKKDSQGVCFIGPLNMKNFLKNYIKPKSGKILDLNGKELGKHDGVYYYTIGQRHGLNLGLGGGPYFVVAKDIKKNIIYAGTEKDLISAKTKVKNINWIVVEPKFPAELLVRTRYRAPLKKAVLYKNGKLIFKQPERAITSGQSAVFYHGKEMLGGGIIE</sequence>
<dbReference type="Pfam" id="PF20258">
    <property type="entry name" value="tRNA_Me_trans_C"/>
    <property type="match status" value="1"/>
</dbReference>
<feature type="site" description="Interaction with tRNA" evidence="9">
    <location>
        <position position="385"/>
    </location>
</feature>
<comment type="function">
    <text evidence="9">Catalyzes the 2-thiolation of uridine at the wobble position (U34) of tRNA, leading to the formation of s(2)U34.</text>
</comment>
<feature type="domain" description="tRNA-specific 2-thiouridylase MnmA-like central" evidence="11">
    <location>
        <begin position="260"/>
        <end position="323"/>
    </location>
</feature>
<comment type="caution">
    <text evidence="9">Lacks conserved residue(s) required for the propagation of feature annotation.</text>
</comment>
<comment type="catalytic activity">
    <reaction evidence="8 9">
        <text>S-sulfanyl-L-cysteinyl-[protein] + uridine(34) in tRNA + AH2 + ATP = 2-thiouridine(34) in tRNA + L-cysteinyl-[protein] + A + AMP + diphosphate + H(+)</text>
        <dbReference type="Rhea" id="RHEA:47032"/>
        <dbReference type="Rhea" id="RHEA-COMP:10131"/>
        <dbReference type="Rhea" id="RHEA-COMP:11726"/>
        <dbReference type="Rhea" id="RHEA-COMP:11727"/>
        <dbReference type="Rhea" id="RHEA-COMP:11728"/>
        <dbReference type="ChEBI" id="CHEBI:13193"/>
        <dbReference type="ChEBI" id="CHEBI:15378"/>
        <dbReference type="ChEBI" id="CHEBI:17499"/>
        <dbReference type="ChEBI" id="CHEBI:29950"/>
        <dbReference type="ChEBI" id="CHEBI:30616"/>
        <dbReference type="ChEBI" id="CHEBI:33019"/>
        <dbReference type="ChEBI" id="CHEBI:61963"/>
        <dbReference type="ChEBI" id="CHEBI:65315"/>
        <dbReference type="ChEBI" id="CHEBI:87170"/>
        <dbReference type="ChEBI" id="CHEBI:456215"/>
        <dbReference type="EC" id="2.8.1.13"/>
    </reaction>
</comment>
<feature type="site" description="Interaction with tRNA" evidence="9">
    <location>
        <position position="158"/>
    </location>
</feature>
<gene>
    <name evidence="9" type="primary">mnmA</name>
    <name evidence="12" type="ORF">A2606_01890</name>
</gene>
<dbReference type="Gene3D" id="3.40.50.620">
    <property type="entry name" value="HUPs"/>
    <property type="match status" value="1"/>
</dbReference>
<keyword evidence="3 9" id="KW-0819">tRNA processing</keyword>
<dbReference type="GO" id="GO:0103016">
    <property type="term" value="F:tRNA-uridine 2-sulfurtransferase activity"/>
    <property type="evidence" value="ECO:0007669"/>
    <property type="project" value="UniProtKB-EC"/>
</dbReference>
<keyword evidence="1 9" id="KW-0820">tRNA-binding</keyword>
<name>A0A1F8HUM6_9BACT</name>
<dbReference type="Pfam" id="PF20259">
    <property type="entry name" value="tRNA_Me_trans_M"/>
    <property type="match status" value="1"/>
</dbReference>
<evidence type="ECO:0000256" key="1">
    <source>
        <dbReference type="ARBA" id="ARBA00022555"/>
    </source>
</evidence>
<keyword evidence="2 9" id="KW-0808">Transferase</keyword>
<feature type="binding site" evidence="9">
    <location>
        <position position="157"/>
    </location>
    <ligand>
        <name>ATP</name>
        <dbReference type="ChEBI" id="CHEBI:30616"/>
    </ligand>
</feature>
<keyword evidence="7" id="KW-1015">Disulfide bond</keyword>
<feature type="binding site" evidence="9">
    <location>
        <begin position="11"/>
        <end position="18"/>
    </location>
    <ligand>
        <name>ATP</name>
        <dbReference type="ChEBI" id="CHEBI:30616"/>
    </ligand>
</feature>
<feature type="domain" description="tRNA-specific 2-thiouridylase MnmA-like C-terminal" evidence="10">
    <location>
        <begin position="332"/>
        <end position="401"/>
    </location>
</feature>
<keyword evidence="4 9" id="KW-0547">Nucleotide-binding</keyword>
<feature type="region of interest" description="Interaction with target base in tRNA" evidence="9">
    <location>
        <begin position="128"/>
        <end position="130"/>
    </location>
</feature>
<dbReference type="GO" id="GO:0005524">
    <property type="term" value="F:ATP binding"/>
    <property type="evidence" value="ECO:0007669"/>
    <property type="project" value="UniProtKB-KW"/>
</dbReference>
<dbReference type="PANTHER" id="PTHR11933">
    <property type="entry name" value="TRNA 5-METHYLAMINOMETHYL-2-THIOURIDYLATE -METHYLTRANSFERASE"/>
    <property type="match status" value="1"/>
</dbReference>
<dbReference type="SUPFAM" id="SSF52402">
    <property type="entry name" value="Adenine nucleotide alpha hydrolases-like"/>
    <property type="match status" value="1"/>
</dbReference>
<dbReference type="Gene3D" id="2.40.30.10">
    <property type="entry name" value="Translation factors"/>
    <property type="match status" value="1"/>
</dbReference>
<dbReference type="InterPro" id="IPR046885">
    <property type="entry name" value="MnmA-like_C"/>
</dbReference>
<dbReference type="GO" id="GO:0002143">
    <property type="term" value="P:tRNA wobble position uridine thiolation"/>
    <property type="evidence" value="ECO:0007669"/>
    <property type="project" value="TreeGrafter"/>
</dbReference>
<feature type="region of interest" description="Interaction with tRNA" evidence="9">
    <location>
        <begin position="356"/>
        <end position="357"/>
    </location>
</feature>
<evidence type="ECO:0000256" key="8">
    <source>
        <dbReference type="ARBA" id="ARBA00051542"/>
    </source>
</evidence>
<dbReference type="GO" id="GO:0005737">
    <property type="term" value="C:cytoplasm"/>
    <property type="evidence" value="ECO:0007669"/>
    <property type="project" value="UniProtKB-SubCell"/>
</dbReference>
<keyword evidence="5 9" id="KW-0067">ATP-binding</keyword>
<feature type="binding site" evidence="9">
    <location>
        <position position="51"/>
    </location>
    <ligand>
        <name>ATP</name>
        <dbReference type="ChEBI" id="CHEBI:30616"/>
    </ligand>
</feature>
<keyword evidence="6 9" id="KW-0694">RNA-binding</keyword>
<dbReference type="Proteomes" id="UP000178043">
    <property type="component" value="Unassembled WGS sequence"/>
</dbReference>
<accession>A0A1F8HUM6</accession>
<dbReference type="InterPro" id="IPR004506">
    <property type="entry name" value="MnmA-like"/>
</dbReference>
<keyword evidence="9" id="KW-0963">Cytoplasm</keyword>
<dbReference type="EC" id="2.8.1.13" evidence="9"/>
<dbReference type="InterPro" id="IPR023382">
    <property type="entry name" value="MnmA-like_central_sf"/>
</dbReference>
<comment type="subcellular location">
    <subcellularLocation>
        <location evidence="9">Cytoplasm</location>
    </subcellularLocation>
</comment>
<evidence type="ECO:0000259" key="10">
    <source>
        <dbReference type="Pfam" id="PF20258"/>
    </source>
</evidence>
<dbReference type="NCBIfam" id="NF001138">
    <property type="entry name" value="PRK00143.1"/>
    <property type="match status" value="1"/>
</dbReference>
<evidence type="ECO:0000256" key="2">
    <source>
        <dbReference type="ARBA" id="ARBA00022679"/>
    </source>
</evidence>
<evidence type="ECO:0000256" key="5">
    <source>
        <dbReference type="ARBA" id="ARBA00022840"/>
    </source>
</evidence>
<comment type="similarity">
    <text evidence="9">Belongs to the MnmA/TRMU family.</text>
</comment>